<keyword evidence="3" id="KW-1185">Reference proteome</keyword>
<sequence>MKFFSVAFFAIMALIGIAFASPLRMQAYDDINCKGSKSYAISLNNCQKFRDIASIKSYVDRGVCTASIYATDNCSGDPILRQEIQSGCNNLDVSVSGSWVFTC</sequence>
<dbReference type="GeneID" id="25036563"/>
<accession>S9VZ08</accession>
<evidence type="ECO:0000313" key="2">
    <source>
        <dbReference type="EMBL" id="EPY51060.1"/>
    </source>
</evidence>
<protein>
    <submittedName>
        <fullName evidence="2">Uncharacterized protein</fullName>
    </submittedName>
</protein>
<dbReference type="HOGENOM" id="CLU_2251621_0_0_1"/>
<feature type="signal peptide" evidence="1">
    <location>
        <begin position="1"/>
        <end position="20"/>
    </location>
</feature>
<proteinExistence type="predicted"/>
<dbReference type="EMBL" id="KE546991">
    <property type="protein sequence ID" value="EPY51060.1"/>
    <property type="molecule type" value="Genomic_DNA"/>
</dbReference>
<name>S9VZ08_SCHCR</name>
<feature type="chain" id="PRO_5004558838" evidence="1">
    <location>
        <begin position="21"/>
        <end position="103"/>
    </location>
</feature>
<keyword evidence="1" id="KW-0732">Signal</keyword>
<organism evidence="2 3">
    <name type="scientific">Schizosaccharomyces cryophilus (strain OY26 / ATCC MYA-4695 / CBS 11777 / NBRC 106824 / NRRL Y48691)</name>
    <name type="common">Fission yeast</name>
    <dbReference type="NCBI Taxonomy" id="653667"/>
    <lineage>
        <taxon>Eukaryota</taxon>
        <taxon>Fungi</taxon>
        <taxon>Dikarya</taxon>
        <taxon>Ascomycota</taxon>
        <taxon>Taphrinomycotina</taxon>
        <taxon>Schizosaccharomycetes</taxon>
        <taxon>Schizosaccharomycetales</taxon>
        <taxon>Schizosaccharomycetaceae</taxon>
        <taxon>Schizosaccharomyces</taxon>
    </lineage>
</organism>
<evidence type="ECO:0000256" key="1">
    <source>
        <dbReference type="SAM" id="SignalP"/>
    </source>
</evidence>
<reference evidence="2 3" key="1">
    <citation type="journal article" date="2011" name="Science">
        <title>Comparative functional genomics of the fission yeasts.</title>
        <authorList>
            <person name="Rhind N."/>
            <person name="Chen Z."/>
            <person name="Yassour M."/>
            <person name="Thompson D.A."/>
            <person name="Haas B.J."/>
            <person name="Habib N."/>
            <person name="Wapinski I."/>
            <person name="Roy S."/>
            <person name="Lin M.F."/>
            <person name="Heiman D.I."/>
            <person name="Young S.K."/>
            <person name="Furuya K."/>
            <person name="Guo Y."/>
            <person name="Pidoux A."/>
            <person name="Chen H.M."/>
            <person name="Robbertse B."/>
            <person name="Goldberg J.M."/>
            <person name="Aoki K."/>
            <person name="Bayne E.H."/>
            <person name="Berlin A.M."/>
            <person name="Desjardins C.A."/>
            <person name="Dobbs E."/>
            <person name="Dukaj L."/>
            <person name="Fan L."/>
            <person name="FitzGerald M.G."/>
            <person name="French C."/>
            <person name="Gujja S."/>
            <person name="Hansen K."/>
            <person name="Keifenheim D."/>
            <person name="Levin J.Z."/>
            <person name="Mosher R.A."/>
            <person name="Mueller C.A."/>
            <person name="Pfiffner J."/>
            <person name="Priest M."/>
            <person name="Russ C."/>
            <person name="Smialowska A."/>
            <person name="Swoboda P."/>
            <person name="Sykes S.M."/>
            <person name="Vaughn M."/>
            <person name="Vengrova S."/>
            <person name="Yoder R."/>
            <person name="Zeng Q."/>
            <person name="Allshire R."/>
            <person name="Baulcombe D."/>
            <person name="Birren B.W."/>
            <person name="Brown W."/>
            <person name="Ekwall K."/>
            <person name="Kellis M."/>
            <person name="Leatherwood J."/>
            <person name="Levin H."/>
            <person name="Margalit H."/>
            <person name="Martienssen R."/>
            <person name="Nieduszynski C.A."/>
            <person name="Spatafora J.W."/>
            <person name="Friedman N."/>
            <person name="Dalgaard J.Z."/>
            <person name="Baumann P."/>
            <person name="Niki H."/>
            <person name="Regev A."/>
            <person name="Nusbaum C."/>
        </authorList>
    </citation>
    <scope>NUCLEOTIDE SEQUENCE [LARGE SCALE GENOMIC DNA]</scope>
    <source>
        <strain evidence="3">OY26 / ATCC MYA-4695 / CBS 11777 / NBRC 106824 / NRRL Y48691</strain>
    </source>
</reference>
<dbReference type="Proteomes" id="UP000015464">
    <property type="component" value="Unassembled WGS sequence"/>
</dbReference>
<gene>
    <name evidence="2" type="ORF">SPOG_02239</name>
</gene>
<dbReference type="RefSeq" id="XP_013023634.1">
    <property type="nucleotide sequence ID" value="XM_013168180.1"/>
</dbReference>
<dbReference type="OrthoDB" id="5349061at2759"/>
<evidence type="ECO:0000313" key="3">
    <source>
        <dbReference type="Proteomes" id="UP000015464"/>
    </source>
</evidence>
<dbReference type="AlphaFoldDB" id="S9VZ08"/>
<dbReference type="OMA" id="YDDINCK"/>